<dbReference type="OrthoDB" id="6114390at2759"/>
<proteinExistence type="predicted"/>
<evidence type="ECO:0000259" key="3">
    <source>
        <dbReference type="PROSITE" id="PS50209"/>
    </source>
</evidence>
<dbReference type="PROSITE" id="PS50209">
    <property type="entry name" value="CARD"/>
    <property type="match status" value="1"/>
</dbReference>
<name>A0A6J8A7S3_MYTCO</name>
<dbReference type="InterPro" id="IPR001315">
    <property type="entry name" value="CARD"/>
</dbReference>
<keyword evidence="5" id="KW-1185">Reference proteome</keyword>
<feature type="coiled-coil region" evidence="1">
    <location>
        <begin position="259"/>
        <end position="332"/>
    </location>
</feature>
<accession>A0A6J8A7S3</accession>
<dbReference type="InterPro" id="IPR011029">
    <property type="entry name" value="DEATH-like_dom_sf"/>
</dbReference>
<dbReference type="Pfam" id="PF00619">
    <property type="entry name" value="CARD"/>
    <property type="match status" value="1"/>
</dbReference>
<dbReference type="CDD" id="cd01671">
    <property type="entry name" value="CARD"/>
    <property type="match status" value="1"/>
</dbReference>
<dbReference type="Gene3D" id="1.10.533.10">
    <property type="entry name" value="Death Domain, Fas"/>
    <property type="match status" value="1"/>
</dbReference>
<dbReference type="GO" id="GO:0042981">
    <property type="term" value="P:regulation of apoptotic process"/>
    <property type="evidence" value="ECO:0007669"/>
    <property type="project" value="InterPro"/>
</dbReference>
<feature type="region of interest" description="Disordered" evidence="2">
    <location>
        <begin position="360"/>
        <end position="384"/>
    </location>
</feature>
<evidence type="ECO:0000256" key="1">
    <source>
        <dbReference type="SAM" id="Coils"/>
    </source>
</evidence>
<gene>
    <name evidence="4" type="ORF">MCOR_4269</name>
</gene>
<protein>
    <recommendedName>
        <fullName evidence="3">CARD domain-containing protein</fullName>
    </recommendedName>
</protein>
<evidence type="ECO:0000313" key="4">
    <source>
        <dbReference type="EMBL" id="CAC5362535.1"/>
    </source>
</evidence>
<dbReference type="AlphaFoldDB" id="A0A6J8A7S3"/>
<evidence type="ECO:0000256" key="2">
    <source>
        <dbReference type="SAM" id="MobiDB-lite"/>
    </source>
</evidence>
<sequence>MDATSAKRIKRNLVFFKENITQLSKVMDKLIETDSISMEEKAEVLAEKSVDTQCHILLELLMKRGGFDSLIESLRISGNGHVADKILKTDVCSQKGTVSMAKKIQKTDDVVSQENDKNQLQKADTFFVFDDRKEEIIQLIKERELVKMKYNELSNKYRKIKTDNKTKSEDIKILNEEIDSLRCQLAAVEKRESNFKDELKKRNKDKDKKVEPKPKLLVDRRDVGIDAVDGPLEEVPKDVGCHIDSEGLLLRMEEQTITIETLTEEATHYNNLIETLEDQIEELKASIAQKDNNIMTLRNNVGKLQVHLQAGRQEREKISAELREELDKNQKRHDDRFDQIDDKMEYIIKLITLNRNVPRQPEVVSSIKSPRNQKQNKFNKKFGR</sequence>
<evidence type="ECO:0000313" key="5">
    <source>
        <dbReference type="Proteomes" id="UP000507470"/>
    </source>
</evidence>
<organism evidence="4 5">
    <name type="scientific">Mytilus coruscus</name>
    <name type="common">Sea mussel</name>
    <dbReference type="NCBI Taxonomy" id="42192"/>
    <lineage>
        <taxon>Eukaryota</taxon>
        <taxon>Metazoa</taxon>
        <taxon>Spiralia</taxon>
        <taxon>Lophotrochozoa</taxon>
        <taxon>Mollusca</taxon>
        <taxon>Bivalvia</taxon>
        <taxon>Autobranchia</taxon>
        <taxon>Pteriomorphia</taxon>
        <taxon>Mytilida</taxon>
        <taxon>Mytiloidea</taxon>
        <taxon>Mytilidae</taxon>
        <taxon>Mytilinae</taxon>
        <taxon>Mytilus</taxon>
    </lineage>
</organism>
<feature type="domain" description="CARD" evidence="3">
    <location>
        <begin position="1"/>
        <end position="65"/>
    </location>
</feature>
<keyword evidence="1" id="KW-0175">Coiled coil</keyword>
<dbReference type="SUPFAM" id="SSF47986">
    <property type="entry name" value="DEATH domain"/>
    <property type="match status" value="1"/>
</dbReference>
<dbReference type="Proteomes" id="UP000507470">
    <property type="component" value="Unassembled WGS sequence"/>
</dbReference>
<feature type="coiled-coil region" evidence="1">
    <location>
        <begin position="136"/>
        <end position="198"/>
    </location>
</feature>
<reference evidence="4 5" key="1">
    <citation type="submission" date="2020-06" db="EMBL/GenBank/DDBJ databases">
        <authorList>
            <person name="Li R."/>
            <person name="Bekaert M."/>
        </authorList>
    </citation>
    <scope>NUCLEOTIDE SEQUENCE [LARGE SCALE GENOMIC DNA]</scope>
    <source>
        <strain evidence="5">wild</strain>
    </source>
</reference>
<dbReference type="EMBL" id="CACVKT020000743">
    <property type="protein sequence ID" value="CAC5362535.1"/>
    <property type="molecule type" value="Genomic_DNA"/>
</dbReference>